<feature type="region of interest" description="Disordered" evidence="1">
    <location>
        <begin position="1"/>
        <end position="77"/>
    </location>
</feature>
<feature type="compositionally biased region" description="Polar residues" evidence="1">
    <location>
        <begin position="1"/>
        <end position="25"/>
    </location>
</feature>
<dbReference type="EMBL" id="CAJNOM010000860">
    <property type="protein sequence ID" value="CAF1572511.1"/>
    <property type="molecule type" value="Genomic_DNA"/>
</dbReference>
<organism evidence="2 5">
    <name type="scientific">Adineta steineri</name>
    <dbReference type="NCBI Taxonomy" id="433720"/>
    <lineage>
        <taxon>Eukaryota</taxon>
        <taxon>Metazoa</taxon>
        <taxon>Spiralia</taxon>
        <taxon>Gnathifera</taxon>
        <taxon>Rotifera</taxon>
        <taxon>Eurotatoria</taxon>
        <taxon>Bdelloidea</taxon>
        <taxon>Adinetida</taxon>
        <taxon>Adinetidae</taxon>
        <taxon>Adineta</taxon>
    </lineage>
</organism>
<keyword evidence="4" id="KW-1185">Reference proteome</keyword>
<evidence type="ECO:0000313" key="3">
    <source>
        <dbReference type="EMBL" id="CAF1572511.1"/>
    </source>
</evidence>
<gene>
    <name evidence="2" type="ORF">BJG266_LOCUS16122</name>
    <name evidence="3" type="ORF">QVE165_LOCUS49001</name>
</gene>
<protein>
    <submittedName>
        <fullName evidence="2">Uncharacterized protein</fullName>
    </submittedName>
</protein>
<evidence type="ECO:0000313" key="5">
    <source>
        <dbReference type="Proteomes" id="UP000663877"/>
    </source>
</evidence>
<evidence type="ECO:0000256" key="1">
    <source>
        <dbReference type="SAM" id="MobiDB-lite"/>
    </source>
</evidence>
<evidence type="ECO:0000313" key="2">
    <source>
        <dbReference type="EMBL" id="CAF1004617.1"/>
    </source>
</evidence>
<accession>A0A814H4C9</accession>
<proteinExistence type="predicted"/>
<evidence type="ECO:0000313" key="4">
    <source>
        <dbReference type="Proteomes" id="UP000663832"/>
    </source>
</evidence>
<dbReference type="EMBL" id="CAJNOI010000074">
    <property type="protein sequence ID" value="CAF1004617.1"/>
    <property type="molecule type" value="Genomic_DNA"/>
</dbReference>
<dbReference type="AlphaFoldDB" id="A0A814H4C9"/>
<dbReference type="Proteomes" id="UP000663877">
    <property type="component" value="Unassembled WGS sequence"/>
</dbReference>
<name>A0A814H4C9_9BILA</name>
<reference evidence="2" key="1">
    <citation type="submission" date="2021-02" db="EMBL/GenBank/DDBJ databases">
        <authorList>
            <person name="Nowell W R."/>
        </authorList>
    </citation>
    <scope>NUCLEOTIDE SEQUENCE</scope>
</reference>
<feature type="compositionally biased region" description="Basic and acidic residues" evidence="1">
    <location>
        <begin position="31"/>
        <end position="51"/>
    </location>
</feature>
<comment type="caution">
    <text evidence="2">The sequence shown here is derived from an EMBL/GenBank/DDBJ whole genome shotgun (WGS) entry which is preliminary data.</text>
</comment>
<dbReference type="Proteomes" id="UP000663832">
    <property type="component" value="Unassembled WGS sequence"/>
</dbReference>
<dbReference type="OrthoDB" id="10056550at2759"/>
<sequence length="77" mass="8027">MSSTNETKDSSINNKGSIEGKQSPSDGVDTGSKKADTETGRRASSHEDTGVEKLVSSGGSGGIQVRDGQGYEHYAQH</sequence>